<proteinExistence type="predicted"/>
<accession>A0ABR0NMY0</accession>
<name>A0ABR0NMY0_GOSAR</name>
<gene>
    <name evidence="1" type="ORF">PVK06_036531</name>
</gene>
<organism evidence="1 2">
    <name type="scientific">Gossypium arboreum</name>
    <name type="common">Tree cotton</name>
    <name type="synonym">Gossypium nanking</name>
    <dbReference type="NCBI Taxonomy" id="29729"/>
    <lineage>
        <taxon>Eukaryota</taxon>
        <taxon>Viridiplantae</taxon>
        <taxon>Streptophyta</taxon>
        <taxon>Embryophyta</taxon>
        <taxon>Tracheophyta</taxon>
        <taxon>Spermatophyta</taxon>
        <taxon>Magnoliopsida</taxon>
        <taxon>eudicotyledons</taxon>
        <taxon>Gunneridae</taxon>
        <taxon>Pentapetalae</taxon>
        <taxon>rosids</taxon>
        <taxon>malvids</taxon>
        <taxon>Malvales</taxon>
        <taxon>Malvaceae</taxon>
        <taxon>Malvoideae</taxon>
        <taxon>Gossypium</taxon>
    </lineage>
</organism>
<protein>
    <submittedName>
        <fullName evidence="1">Uncharacterized protein</fullName>
    </submittedName>
</protein>
<dbReference type="EMBL" id="JARKNE010000010">
    <property type="protein sequence ID" value="KAK5795273.1"/>
    <property type="molecule type" value="Genomic_DNA"/>
</dbReference>
<sequence length="156" mass="17034">MVNETREGLCVNGERDNSLNALFWERKIGGGYAESSGEFRQPLDVVELVGTWHLAGRCYKGKFNVDLRSVELDKGLEACADFVNNKEIEAGGFHDEEIDRVNGSQLGTIMDIEVVGMGGEALAEYNDLTPKTNPVEIKNKLDGGILVSLEDVGKEG</sequence>
<keyword evidence="2" id="KW-1185">Reference proteome</keyword>
<evidence type="ECO:0000313" key="1">
    <source>
        <dbReference type="EMBL" id="KAK5795273.1"/>
    </source>
</evidence>
<evidence type="ECO:0000313" key="2">
    <source>
        <dbReference type="Proteomes" id="UP001358586"/>
    </source>
</evidence>
<comment type="caution">
    <text evidence="1">The sequence shown here is derived from an EMBL/GenBank/DDBJ whole genome shotgun (WGS) entry which is preliminary data.</text>
</comment>
<reference evidence="1 2" key="1">
    <citation type="submission" date="2023-03" db="EMBL/GenBank/DDBJ databases">
        <title>WGS of Gossypium arboreum.</title>
        <authorList>
            <person name="Yu D."/>
        </authorList>
    </citation>
    <scope>NUCLEOTIDE SEQUENCE [LARGE SCALE GENOMIC DNA]</scope>
    <source>
        <tissue evidence="1">Leaf</tissue>
    </source>
</reference>
<dbReference type="Proteomes" id="UP001358586">
    <property type="component" value="Chromosome 10"/>
</dbReference>